<dbReference type="EMBL" id="KB095905">
    <property type="protein sequence ID" value="ESO09858.1"/>
    <property type="molecule type" value="Genomic_DNA"/>
</dbReference>
<evidence type="ECO:0000313" key="1">
    <source>
        <dbReference type="EMBL" id="ESO09858.1"/>
    </source>
</evidence>
<dbReference type="CTD" id="20202036"/>
<dbReference type="InParanoid" id="T1EZN6"/>
<evidence type="ECO:0000313" key="3">
    <source>
        <dbReference type="Proteomes" id="UP000015101"/>
    </source>
</evidence>
<dbReference type="KEGG" id="hro:HELRODRAFT_167677"/>
<dbReference type="RefSeq" id="XP_009011672.1">
    <property type="nucleotide sequence ID" value="XM_009013424.1"/>
</dbReference>
<proteinExistence type="predicted"/>
<organism evidence="2 3">
    <name type="scientific">Helobdella robusta</name>
    <name type="common">Californian leech</name>
    <dbReference type="NCBI Taxonomy" id="6412"/>
    <lineage>
        <taxon>Eukaryota</taxon>
        <taxon>Metazoa</taxon>
        <taxon>Spiralia</taxon>
        <taxon>Lophotrochozoa</taxon>
        <taxon>Annelida</taxon>
        <taxon>Clitellata</taxon>
        <taxon>Hirudinea</taxon>
        <taxon>Rhynchobdellida</taxon>
        <taxon>Glossiphoniidae</taxon>
        <taxon>Helobdella</taxon>
    </lineage>
</organism>
<evidence type="ECO:0000313" key="2">
    <source>
        <dbReference type="EnsemblMetazoa" id="HelroP167677"/>
    </source>
</evidence>
<dbReference type="EnsemblMetazoa" id="HelroT167677">
    <property type="protein sequence ID" value="HelroP167677"/>
    <property type="gene ID" value="HelroG167677"/>
</dbReference>
<reference evidence="3" key="1">
    <citation type="submission" date="2012-12" db="EMBL/GenBank/DDBJ databases">
        <authorList>
            <person name="Hellsten U."/>
            <person name="Grimwood J."/>
            <person name="Chapman J.A."/>
            <person name="Shapiro H."/>
            <person name="Aerts A."/>
            <person name="Otillar R.P."/>
            <person name="Terry A.Y."/>
            <person name="Boore J.L."/>
            <person name="Simakov O."/>
            <person name="Marletaz F."/>
            <person name="Cho S.-J."/>
            <person name="Edsinger-Gonzales E."/>
            <person name="Havlak P."/>
            <person name="Kuo D.-H."/>
            <person name="Larsson T."/>
            <person name="Lv J."/>
            <person name="Arendt D."/>
            <person name="Savage R."/>
            <person name="Osoegawa K."/>
            <person name="de Jong P."/>
            <person name="Lindberg D.R."/>
            <person name="Seaver E.C."/>
            <person name="Weisblat D.A."/>
            <person name="Putnam N.H."/>
            <person name="Grigoriev I.V."/>
            <person name="Rokhsar D.S."/>
        </authorList>
    </citation>
    <scope>NUCLEOTIDE SEQUENCE</scope>
</reference>
<keyword evidence="3" id="KW-1185">Reference proteome</keyword>
<dbReference type="EMBL" id="AMQM01002829">
    <property type="status" value="NOT_ANNOTATED_CDS"/>
    <property type="molecule type" value="Genomic_DNA"/>
</dbReference>
<sequence>MCLLYIAIHVPIDENQFIIGIQRVQPTTFNLSSIVLIGAAGDMDYDLMLGAAVCWNDMARYLSVNNLSGKNQPWVRKEDVIQKRLGLASDNIKEDFKINNTSIAEAGKLQKIEEDGGSL</sequence>
<name>T1EZN6_HELRO</name>
<protein>
    <submittedName>
        <fullName evidence="1 2">Uncharacterized protein</fullName>
    </submittedName>
</protein>
<dbReference type="HOGENOM" id="CLU_2063976_0_0_1"/>
<gene>
    <name evidence="2" type="primary">20202036</name>
    <name evidence="1" type="ORF">HELRODRAFT_167677</name>
</gene>
<reference evidence="1 3" key="2">
    <citation type="journal article" date="2013" name="Nature">
        <title>Insights into bilaterian evolution from three spiralian genomes.</title>
        <authorList>
            <person name="Simakov O."/>
            <person name="Marletaz F."/>
            <person name="Cho S.J."/>
            <person name="Edsinger-Gonzales E."/>
            <person name="Havlak P."/>
            <person name="Hellsten U."/>
            <person name="Kuo D.H."/>
            <person name="Larsson T."/>
            <person name="Lv J."/>
            <person name="Arendt D."/>
            <person name="Savage R."/>
            <person name="Osoegawa K."/>
            <person name="de Jong P."/>
            <person name="Grimwood J."/>
            <person name="Chapman J.A."/>
            <person name="Shapiro H."/>
            <person name="Aerts A."/>
            <person name="Otillar R.P."/>
            <person name="Terry A.Y."/>
            <person name="Boore J.L."/>
            <person name="Grigoriev I.V."/>
            <person name="Lindberg D.R."/>
            <person name="Seaver E.C."/>
            <person name="Weisblat D.A."/>
            <person name="Putnam N.H."/>
            <person name="Rokhsar D.S."/>
        </authorList>
    </citation>
    <scope>NUCLEOTIDE SEQUENCE</scope>
</reference>
<dbReference type="GeneID" id="20202036"/>
<dbReference type="AlphaFoldDB" id="T1EZN6"/>
<accession>T1EZN6</accession>
<reference evidence="2" key="3">
    <citation type="submission" date="2015-06" db="UniProtKB">
        <authorList>
            <consortium name="EnsemblMetazoa"/>
        </authorList>
    </citation>
    <scope>IDENTIFICATION</scope>
</reference>
<dbReference type="Proteomes" id="UP000015101">
    <property type="component" value="Unassembled WGS sequence"/>
</dbReference>